<proteinExistence type="predicted"/>
<protein>
    <submittedName>
        <fullName evidence="2">Uncharacterized protein</fullName>
    </submittedName>
</protein>
<gene>
    <name evidence="2" type="ORF">SYYSPA8_13405</name>
</gene>
<dbReference type="Proteomes" id="UP001291653">
    <property type="component" value="Unassembled WGS sequence"/>
</dbReference>
<sequence>MTGKAKPGKPGLIEVKTSEEVTEDFRTASTGVGTGYTPFEVPPGREHCQVGGIVSDQMAAGQGQVEQVVAGLRELGWVPAGQSGVRVKDGVTLADLQAGPWKVQLSGADYPGDVREEISANAGLAFEAVGDCDAKPKRSPGGTGGEKRGGTSREQVVRDLRAALKALGTEPTFKKQEADCEVSAVLPLTVRPGRAELRRIAGLLEDHGWKDESGMGITADDDGTMAMAMDHGDWSVVIGNDRTPQGLKHAIVADAFGPCDEGL</sequence>
<feature type="region of interest" description="Disordered" evidence="1">
    <location>
        <begin position="132"/>
        <end position="154"/>
    </location>
</feature>
<evidence type="ECO:0000313" key="3">
    <source>
        <dbReference type="Proteomes" id="UP001291653"/>
    </source>
</evidence>
<accession>A0ABQ5NYN4</accession>
<organism evidence="2 3">
    <name type="scientific">Streptomyces yaizuensis</name>
    <dbReference type="NCBI Taxonomy" id="2989713"/>
    <lineage>
        <taxon>Bacteria</taxon>
        <taxon>Bacillati</taxon>
        <taxon>Actinomycetota</taxon>
        <taxon>Actinomycetes</taxon>
        <taxon>Kitasatosporales</taxon>
        <taxon>Streptomycetaceae</taxon>
        <taxon>Streptomyces</taxon>
    </lineage>
</organism>
<evidence type="ECO:0000256" key="1">
    <source>
        <dbReference type="SAM" id="MobiDB-lite"/>
    </source>
</evidence>
<reference evidence="2 3" key="1">
    <citation type="submission" date="2022-10" db="EMBL/GenBank/DDBJ databases">
        <title>Draft genome sequence of Streptomyces sp. YSPA8.</title>
        <authorList>
            <person name="Moriuchi R."/>
            <person name="Dohra H."/>
            <person name="Yamamura H."/>
            <person name="Kodani S."/>
        </authorList>
    </citation>
    <scope>NUCLEOTIDE SEQUENCE [LARGE SCALE GENOMIC DNA]</scope>
    <source>
        <strain evidence="2 3">YSPA8</strain>
    </source>
</reference>
<dbReference type="RefSeq" id="WP_323447341.1">
    <property type="nucleotide sequence ID" value="NZ_BSBI01000004.1"/>
</dbReference>
<feature type="compositionally biased region" description="Basic and acidic residues" evidence="1">
    <location>
        <begin position="145"/>
        <end position="154"/>
    </location>
</feature>
<name>A0ABQ5NYN4_9ACTN</name>
<evidence type="ECO:0000313" key="2">
    <source>
        <dbReference type="EMBL" id="GLF95300.1"/>
    </source>
</evidence>
<keyword evidence="3" id="KW-1185">Reference proteome</keyword>
<comment type="caution">
    <text evidence="2">The sequence shown here is derived from an EMBL/GenBank/DDBJ whole genome shotgun (WGS) entry which is preliminary data.</text>
</comment>
<dbReference type="EMBL" id="BSBI01000004">
    <property type="protein sequence ID" value="GLF95300.1"/>
    <property type="molecule type" value="Genomic_DNA"/>
</dbReference>